<dbReference type="InterPro" id="IPR003594">
    <property type="entry name" value="HATPase_dom"/>
</dbReference>
<keyword evidence="9" id="KW-0418">Kinase</keyword>
<keyword evidence="20" id="KW-1185">Reference proteome</keyword>
<dbReference type="PROSITE" id="PS50109">
    <property type="entry name" value="HIS_KIN"/>
    <property type="match status" value="1"/>
</dbReference>
<dbReference type="Pfam" id="PF08448">
    <property type="entry name" value="PAS_4"/>
    <property type="match status" value="1"/>
</dbReference>
<gene>
    <name evidence="19" type="ORF">HG543_25810</name>
</gene>
<comment type="caution">
    <text evidence="19">The sequence shown here is derived from an EMBL/GenBank/DDBJ whole genome shotgun (WGS) entry which is preliminary data.</text>
</comment>
<dbReference type="InterPro" id="IPR000014">
    <property type="entry name" value="PAS"/>
</dbReference>
<protein>
    <recommendedName>
        <fullName evidence="3">histidine kinase</fullName>
        <ecNumber evidence="3">2.7.13.3</ecNumber>
    </recommendedName>
</protein>
<dbReference type="InterPro" id="IPR001610">
    <property type="entry name" value="PAC"/>
</dbReference>
<evidence type="ECO:0000313" key="19">
    <source>
        <dbReference type="EMBL" id="NMO18247.1"/>
    </source>
</evidence>
<dbReference type="GO" id="GO:0030295">
    <property type="term" value="F:protein kinase activator activity"/>
    <property type="evidence" value="ECO:0007669"/>
    <property type="project" value="TreeGrafter"/>
</dbReference>
<feature type="domain" description="PAS" evidence="17">
    <location>
        <begin position="491"/>
        <end position="527"/>
    </location>
</feature>
<dbReference type="Proteomes" id="UP000518300">
    <property type="component" value="Unassembled WGS sequence"/>
</dbReference>
<sequence length="857" mass="94670">MSRSPRWPLMVLSLGLGLVLTAGLVAFDRVVGASLEREALLQQEARADHLADQLHTHLQAAKQATRTLATLAAPLRERSAVESLARGTLASTPPEDAYGVGVWFAPYALEPRSRWVGTYAHREADESSRIVVTYEWSTPAYDYHRRPWYQQGLKAAGAPFLTEPYFDVDRVYASFLLPILDADGTQRGVVSVDILLPRLRALVTRANRTVRESFYVVTRSGRLFAHPREESLVAWARAQGRLGSRGVLSDLTLEDLRAYEAAHGLSGDPRTDTAPVWDAGWTVYVSTDTDHLFAAAHRLHAIVQGVGLLMWGGLLAGLVVGVRTLRVRDLSRELLEREREREALERSERMLREVLETSLDGVAAVDGEGRLVEWNGSAERMFGWSRNDVLGQPAVELVCRPEDRPVRREQLARLVDSGGAALPSCRLEALAMRRDGAVFPVEASLAAVRADDGTFRVYAFVSDVTGRHQAEEERRRMLERQRDLLAQLRRRSGELRAIMDNMLEGVFVADQDGQLSFVNQAGMRMCGESACAPDAKTPVIGSLRDMEGVPLRREDLPLFRALRGEVVRECDLRASKPGGERVLRMNAAPIPDEDGRVSAAVVVIHDITEAVEFDRLKDEFVRMAAHELKTPVTVMKSFAQLALRTAAGRDATLARMLEGIDRGANRIDQVVRTLLDVSQLHLRRMQLVEESLDVGSLVAETARRLSETRQGARISVHGEGPLLVWGDPARLEQVFVALLDNALRYSPPDAPVEVVLAARGEAAEVCIRDRGIGIPSAKQARLFHRFYRPHSGTEHDRGGLGVGLYIAREIIQQHGGRLTLESREGEGTTVHVRLPLLAARAPGKARSSPDEQEGASA</sequence>
<keyword evidence="7" id="KW-0812">Transmembrane</keyword>
<dbReference type="SUPFAM" id="SSF55785">
    <property type="entry name" value="PYP-like sensor domain (PAS domain)"/>
    <property type="match status" value="2"/>
</dbReference>
<keyword evidence="4" id="KW-1003">Cell membrane</keyword>
<dbReference type="Pfam" id="PF02518">
    <property type="entry name" value="HATPase_c"/>
    <property type="match status" value="1"/>
</dbReference>
<dbReference type="Pfam" id="PF22673">
    <property type="entry name" value="MCP-like_PDC_1"/>
    <property type="match status" value="1"/>
</dbReference>
<evidence type="ECO:0000256" key="11">
    <source>
        <dbReference type="ARBA" id="ARBA00022989"/>
    </source>
</evidence>
<dbReference type="Pfam" id="PF00512">
    <property type="entry name" value="HisKA"/>
    <property type="match status" value="1"/>
</dbReference>
<keyword evidence="12" id="KW-0902">Two-component regulatory system</keyword>
<dbReference type="PRINTS" id="PR00344">
    <property type="entry name" value="BCTRLSENSOR"/>
</dbReference>
<feature type="domain" description="PAC" evidence="18">
    <location>
        <begin position="566"/>
        <end position="619"/>
    </location>
</feature>
<keyword evidence="6" id="KW-0808">Transferase</keyword>
<dbReference type="CDD" id="cd00082">
    <property type="entry name" value="HisKA"/>
    <property type="match status" value="1"/>
</dbReference>
<dbReference type="PANTHER" id="PTHR42878">
    <property type="entry name" value="TWO-COMPONENT HISTIDINE KINASE"/>
    <property type="match status" value="1"/>
</dbReference>
<dbReference type="PROSITE" id="PS50113">
    <property type="entry name" value="PAC"/>
    <property type="match status" value="2"/>
</dbReference>
<evidence type="ECO:0000259" key="17">
    <source>
        <dbReference type="PROSITE" id="PS50112"/>
    </source>
</evidence>
<dbReference type="NCBIfam" id="TIGR00229">
    <property type="entry name" value="sensory_box"/>
    <property type="match status" value="2"/>
</dbReference>
<dbReference type="AlphaFoldDB" id="A0A848LKF2"/>
<dbReference type="InterPro" id="IPR004358">
    <property type="entry name" value="Sig_transdc_His_kin-like_C"/>
</dbReference>
<dbReference type="GO" id="GO:0000156">
    <property type="term" value="F:phosphorelay response regulator activity"/>
    <property type="evidence" value="ECO:0007669"/>
    <property type="project" value="TreeGrafter"/>
</dbReference>
<name>A0A848LKF2_9BACT</name>
<dbReference type="GO" id="GO:0006355">
    <property type="term" value="P:regulation of DNA-templated transcription"/>
    <property type="evidence" value="ECO:0007669"/>
    <property type="project" value="InterPro"/>
</dbReference>
<organism evidence="19 20">
    <name type="scientific">Pyxidicoccus fallax</name>
    <dbReference type="NCBI Taxonomy" id="394095"/>
    <lineage>
        <taxon>Bacteria</taxon>
        <taxon>Pseudomonadati</taxon>
        <taxon>Myxococcota</taxon>
        <taxon>Myxococcia</taxon>
        <taxon>Myxococcales</taxon>
        <taxon>Cystobacterineae</taxon>
        <taxon>Myxococcaceae</taxon>
        <taxon>Pyxidicoccus</taxon>
    </lineage>
</organism>
<dbReference type="SMART" id="SM00086">
    <property type="entry name" value="PAC"/>
    <property type="match status" value="2"/>
</dbReference>
<dbReference type="SMART" id="SM00091">
    <property type="entry name" value="PAS"/>
    <property type="match status" value="2"/>
</dbReference>
<dbReference type="Pfam" id="PF00989">
    <property type="entry name" value="PAS"/>
    <property type="match status" value="1"/>
</dbReference>
<dbReference type="GO" id="GO:0007234">
    <property type="term" value="P:osmosensory signaling via phosphorelay pathway"/>
    <property type="evidence" value="ECO:0007669"/>
    <property type="project" value="TreeGrafter"/>
</dbReference>
<dbReference type="InterPro" id="IPR013767">
    <property type="entry name" value="PAS_fold"/>
</dbReference>
<dbReference type="SUPFAM" id="SSF103190">
    <property type="entry name" value="Sensory domain-like"/>
    <property type="match status" value="1"/>
</dbReference>
<dbReference type="GO" id="GO:0005886">
    <property type="term" value="C:plasma membrane"/>
    <property type="evidence" value="ECO:0007669"/>
    <property type="project" value="UniProtKB-SubCell"/>
</dbReference>
<evidence type="ECO:0000256" key="15">
    <source>
        <dbReference type="SAM" id="MobiDB-lite"/>
    </source>
</evidence>
<dbReference type="CDD" id="cd12913">
    <property type="entry name" value="PDC1_MCP_like"/>
    <property type="match status" value="1"/>
</dbReference>
<keyword evidence="8" id="KW-0547">Nucleotide-binding</keyword>
<dbReference type="GO" id="GO:0005524">
    <property type="term" value="F:ATP binding"/>
    <property type="evidence" value="ECO:0007669"/>
    <property type="project" value="UniProtKB-KW"/>
</dbReference>
<dbReference type="EMBL" id="JABBJJ010000129">
    <property type="protein sequence ID" value="NMO18247.1"/>
    <property type="molecule type" value="Genomic_DNA"/>
</dbReference>
<dbReference type="GO" id="GO:0000155">
    <property type="term" value="F:phosphorelay sensor kinase activity"/>
    <property type="evidence" value="ECO:0007669"/>
    <property type="project" value="InterPro"/>
</dbReference>
<dbReference type="FunFam" id="3.30.565.10:FF:000006">
    <property type="entry name" value="Sensor histidine kinase WalK"/>
    <property type="match status" value="1"/>
</dbReference>
<dbReference type="CDD" id="cd00130">
    <property type="entry name" value="PAS"/>
    <property type="match status" value="2"/>
</dbReference>
<dbReference type="CDD" id="cd00075">
    <property type="entry name" value="HATPase"/>
    <property type="match status" value="1"/>
</dbReference>
<reference evidence="19 20" key="1">
    <citation type="submission" date="2020-04" db="EMBL/GenBank/DDBJ databases">
        <title>Draft genome of Pyxidicoccus fallax type strain.</title>
        <authorList>
            <person name="Whitworth D.E."/>
        </authorList>
    </citation>
    <scope>NUCLEOTIDE SEQUENCE [LARGE SCALE GENOMIC DNA]</scope>
    <source>
        <strain evidence="19 20">DSM 14698</strain>
    </source>
</reference>
<evidence type="ECO:0000259" key="16">
    <source>
        <dbReference type="PROSITE" id="PS50109"/>
    </source>
</evidence>
<evidence type="ECO:0000256" key="8">
    <source>
        <dbReference type="ARBA" id="ARBA00022741"/>
    </source>
</evidence>
<evidence type="ECO:0000256" key="6">
    <source>
        <dbReference type="ARBA" id="ARBA00022679"/>
    </source>
</evidence>
<dbReference type="InterPro" id="IPR035965">
    <property type="entry name" value="PAS-like_dom_sf"/>
</dbReference>
<feature type="domain" description="PAS" evidence="17">
    <location>
        <begin position="347"/>
        <end position="418"/>
    </location>
</feature>
<dbReference type="InterPro" id="IPR003661">
    <property type="entry name" value="HisK_dim/P_dom"/>
</dbReference>
<dbReference type="SMART" id="SM00388">
    <property type="entry name" value="HisKA"/>
    <property type="match status" value="1"/>
</dbReference>
<dbReference type="InterPro" id="IPR013656">
    <property type="entry name" value="PAS_4"/>
</dbReference>
<dbReference type="SUPFAM" id="SSF55874">
    <property type="entry name" value="ATPase domain of HSP90 chaperone/DNA topoisomerase II/histidine kinase"/>
    <property type="match status" value="1"/>
</dbReference>
<comment type="catalytic activity">
    <reaction evidence="1">
        <text>ATP + protein L-histidine = ADP + protein N-phospho-L-histidine.</text>
        <dbReference type="EC" id="2.7.13.3"/>
    </reaction>
</comment>
<evidence type="ECO:0000256" key="14">
    <source>
        <dbReference type="SAM" id="Coils"/>
    </source>
</evidence>
<dbReference type="PANTHER" id="PTHR42878:SF7">
    <property type="entry name" value="SENSOR HISTIDINE KINASE GLRK"/>
    <property type="match status" value="1"/>
</dbReference>
<evidence type="ECO:0000256" key="1">
    <source>
        <dbReference type="ARBA" id="ARBA00000085"/>
    </source>
</evidence>
<evidence type="ECO:0000256" key="9">
    <source>
        <dbReference type="ARBA" id="ARBA00022777"/>
    </source>
</evidence>
<evidence type="ECO:0000256" key="3">
    <source>
        <dbReference type="ARBA" id="ARBA00012438"/>
    </source>
</evidence>
<evidence type="ECO:0000256" key="2">
    <source>
        <dbReference type="ARBA" id="ARBA00004651"/>
    </source>
</evidence>
<proteinExistence type="predicted"/>
<dbReference type="SUPFAM" id="SSF47384">
    <property type="entry name" value="Homodimeric domain of signal transducing histidine kinase"/>
    <property type="match status" value="1"/>
</dbReference>
<evidence type="ECO:0000259" key="18">
    <source>
        <dbReference type="PROSITE" id="PS50113"/>
    </source>
</evidence>
<keyword evidence="14" id="KW-0175">Coiled coil</keyword>
<dbReference type="InterPro" id="IPR000700">
    <property type="entry name" value="PAS-assoc_C"/>
</dbReference>
<dbReference type="Gene3D" id="1.10.287.130">
    <property type="match status" value="1"/>
</dbReference>
<evidence type="ECO:0000256" key="12">
    <source>
        <dbReference type="ARBA" id="ARBA00023012"/>
    </source>
</evidence>
<dbReference type="PROSITE" id="PS50112">
    <property type="entry name" value="PAS"/>
    <property type="match status" value="2"/>
</dbReference>
<feature type="domain" description="PAC" evidence="18">
    <location>
        <begin position="425"/>
        <end position="476"/>
    </location>
</feature>
<dbReference type="InterPro" id="IPR036097">
    <property type="entry name" value="HisK_dim/P_sf"/>
</dbReference>
<dbReference type="Gene3D" id="3.30.565.10">
    <property type="entry name" value="Histidine kinase-like ATPase, C-terminal domain"/>
    <property type="match status" value="1"/>
</dbReference>
<comment type="subcellular location">
    <subcellularLocation>
        <location evidence="2">Cell membrane</location>
        <topology evidence="2">Multi-pass membrane protein</topology>
    </subcellularLocation>
</comment>
<evidence type="ECO:0000256" key="7">
    <source>
        <dbReference type="ARBA" id="ARBA00022692"/>
    </source>
</evidence>
<evidence type="ECO:0000256" key="13">
    <source>
        <dbReference type="ARBA" id="ARBA00023136"/>
    </source>
</evidence>
<feature type="coiled-coil region" evidence="14">
    <location>
        <begin position="327"/>
        <end position="357"/>
    </location>
</feature>
<dbReference type="RefSeq" id="WP_169347517.1">
    <property type="nucleotide sequence ID" value="NZ_JABBJJ010000129.1"/>
</dbReference>
<accession>A0A848LKF2</accession>
<dbReference type="InterPro" id="IPR029151">
    <property type="entry name" value="Sensor-like_sf"/>
</dbReference>
<dbReference type="Gene3D" id="3.30.450.20">
    <property type="entry name" value="PAS domain"/>
    <property type="match status" value="3"/>
</dbReference>
<keyword evidence="13" id="KW-0472">Membrane</keyword>
<evidence type="ECO:0000256" key="10">
    <source>
        <dbReference type="ARBA" id="ARBA00022840"/>
    </source>
</evidence>
<dbReference type="EC" id="2.7.13.3" evidence="3"/>
<keyword evidence="10" id="KW-0067">ATP-binding</keyword>
<feature type="domain" description="Histidine kinase" evidence="16">
    <location>
        <begin position="623"/>
        <end position="838"/>
    </location>
</feature>
<keyword evidence="5" id="KW-0597">Phosphoprotein</keyword>
<dbReference type="InterPro" id="IPR050351">
    <property type="entry name" value="BphY/WalK/GraS-like"/>
</dbReference>
<evidence type="ECO:0000256" key="4">
    <source>
        <dbReference type="ARBA" id="ARBA00022475"/>
    </source>
</evidence>
<evidence type="ECO:0000256" key="5">
    <source>
        <dbReference type="ARBA" id="ARBA00022553"/>
    </source>
</evidence>
<evidence type="ECO:0000313" key="20">
    <source>
        <dbReference type="Proteomes" id="UP000518300"/>
    </source>
</evidence>
<dbReference type="SMART" id="SM00387">
    <property type="entry name" value="HATPase_c"/>
    <property type="match status" value="1"/>
</dbReference>
<dbReference type="InterPro" id="IPR036890">
    <property type="entry name" value="HATPase_C_sf"/>
</dbReference>
<keyword evidence="11" id="KW-1133">Transmembrane helix</keyword>
<dbReference type="InterPro" id="IPR005467">
    <property type="entry name" value="His_kinase_dom"/>
</dbReference>
<feature type="region of interest" description="Disordered" evidence="15">
    <location>
        <begin position="838"/>
        <end position="857"/>
    </location>
</feature>